<evidence type="ECO:0000313" key="10">
    <source>
        <dbReference type="EMBL" id="UQN13889.1"/>
    </source>
</evidence>
<feature type="transmembrane region" description="Helical" evidence="8">
    <location>
        <begin position="49"/>
        <end position="69"/>
    </location>
</feature>
<dbReference type="InterPro" id="IPR005548">
    <property type="entry name" value="Cell_div_FtsQ/DivIB_C"/>
</dbReference>
<dbReference type="Pfam" id="PF03799">
    <property type="entry name" value="FtsQ_DivIB_C"/>
    <property type="match status" value="1"/>
</dbReference>
<evidence type="ECO:0000256" key="7">
    <source>
        <dbReference type="ARBA" id="ARBA00023306"/>
    </source>
</evidence>
<accession>A0ABY4MVR2</accession>
<comment type="subcellular location">
    <subcellularLocation>
        <location evidence="1">Membrane</location>
    </subcellularLocation>
</comment>
<keyword evidence="5 8" id="KW-1133">Transmembrane helix</keyword>
<keyword evidence="7" id="KW-0131">Cell cycle</keyword>
<evidence type="ECO:0000256" key="6">
    <source>
        <dbReference type="ARBA" id="ARBA00023136"/>
    </source>
</evidence>
<dbReference type="InterPro" id="IPR013685">
    <property type="entry name" value="POTRA_FtsQ_type"/>
</dbReference>
<proteinExistence type="predicted"/>
<keyword evidence="6 8" id="KW-0472">Membrane</keyword>
<evidence type="ECO:0000259" key="9">
    <source>
        <dbReference type="PROSITE" id="PS51779"/>
    </source>
</evidence>
<name>A0ABY4MVR2_9MICO</name>
<reference evidence="10" key="1">
    <citation type="submission" date="2022-05" db="EMBL/GenBank/DDBJ databases">
        <title>Complete genome sequence of toluene-degrading Gulosibacter sediminis strain ACHW.36C.</title>
        <authorList>
            <person name="Wai A.C."/>
            <person name="Lai G.K."/>
            <person name="Griffin S.D."/>
            <person name="Leung F.C."/>
        </authorList>
    </citation>
    <scope>NUCLEOTIDE SEQUENCE [LARGE SCALE GENOMIC DNA]</scope>
    <source>
        <strain evidence="10">ACHW.36C</strain>
    </source>
</reference>
<feature type="domain" description="POTRA" evidence="9">
    <location>
        <begin position="73"/>
        <end position="141"/>
    </location>
</feature>
<dbReference type="EMBL" id="CP097160">
    <property type="protein sequence ID" value="UQN13889.1"/>
    <property type="molecule type" value="Genomic_DNA"/>
</dbReference>
<keyword evidence="4 8" id="KW-0812">Transmembrane</keyword>
<protein>
    <submittedName>
        <fullName evidence="10">FtsQ-type POTRA domain-containing protein</fullName>
    </submittedName>
</protein>
<evidence type="ECO:0000256" key="4">
    <source>
        <dbReference type="ARBA" id="ARBA00022692"/>
    </source>
</evidence>
<evidence type="ECO:0000256" key="2">
    <source>
        <dbReference type="ARBA" id="ARBA00022475"/>
    </source>
</evidence>
<evidence type="ECO:0000256" key="8">
    <source>
        <dbReference type="SAM" id="Phobius"/>
    </source>
</evidence>
<dbReference type="PANTHER" id="PTHR37820:SF1">
    <property type="entry name" value="CELL DIVISION PROTEIN FTSQ"/>
    <property type="match status" value="1"/>
</dbReference>
<dbReference type="Pfam" id="PF08478">
    <property type="entry name" value="POTRA_1"/>
    <property type="match status" value="1"/>
</dbReference>
<keyword evidence="2" id="KW-1003">Cell membrane</keyword>
<dbReference type="InterPro" id="IPR050487">
    <property type="entry name" value="FtsQ_DivIB"/>
</dbReference>
<dbReference type="PANTHER" id="PTHR37820">
    <property type="entry name" value="CELL DIVISION PROTEIN DIVIB"/>
    <property type="match status" value="1"/>
</dbReference>
<evidence type="ECO:0000256" key="3">
    <source>
        <dbReference type="ARBA" id="ARBA00022618"/>
    </source>
</evidence>
<dbReference type="PROSITE" id="PS51779">
    <property type="entry name" value="POTRA"/>
    <property type="match status" value="1"/>
</dbReference>
<organism evidence="10">
    <name type="scientific">Gulosibacter sediminis</name>
    <dbReference type="NCBI Taxonomy" id="1729695"/>
    <lineage>
        <taxon>Bacteria</taxon>
        <taxon>Bacillati</taxon>
        <taxon>Actinomycetota</taxon>
        <taxon>Actinomycetes</taxon>
        <taxon>Micrococcales</taxon>
        <taxon>Microbacteriaceae</taxon>
        <taxon>Gulosibacter</taxon>
    </lineage>
</organism>
<evidence type="ECO:0000256" key="1">
    <source>
        <dbReference type="ARBA" id="ARBA00004370"/>
    </source>
</evidence>
<evidence type="ECO:0000256" key="5">
    <source>
        <dbReference type="ARBA" id="ARBA00022989"/>
    </source>
</evidence>
<keyword evidence="3" id="KW-0132">Cell division</keyword>
<dbReference type="InterPro" id="IPR034746">
    <property type="entry name" value="POTRA"/>
</dbReference>
<gene>
    <name evidence="10" type="ORF">M3M28_07365</name>
</gene>
<sequence>MTSGTPEERRGARRRGGIGAVWRASLARRRHDRAEVRRFTRKRAARRRGWIIGLGSFALLIAFVIVAVYTPLMSVRTIEVEGTSRLDPATVQEALAPLEGRPLAQVSNAEVEALLEEFVLVQSYTVQRTPPSTLVVQLVEREPIGRYEQDAGEVVVDAAGVVLWQVGGEDAPEEELTLPVMDAGALGSEAFLAAGRVSLALPSDFRAQVAKITASSPENVVLHLTSGAIVTWGSAEDSQRKAQVLTSLITATQDVGVSSYDVSSPDTPVTH</sequence>
<dbReference type="Gene3D" id="3.10.20.310">
    <property type="entry name" value="membrane protein fhac"/>
    <property type="match status" value="1"/>
</dbReference>